<gene>
    <name evidence="3" type="ORF">C7B45_05015</name>
</gene>
<dbReference type="PROSITE" id="PS50966">
    <property type="entry name" value="ZF_SWIM"/>
    <property type="match status" value="1"/>
</dbReference>
<dbReference type="Proteomes" id="UP000241848">
    <property type="component" value="Unassembled WGS sequence"/>
</dbReference>
<evidence type="ECO:0000259" key="2">
    <source>
        <dbReference type="PROSITE" id="PS50966"/>
    </source>
</evidence>
<evidence type="ECO:0000313" key="4">
    <source>
        <dbReference type="Proteomes" id="UP000241848"/>
    </source>
</evidence>
<comment type="caution">
    <text evidence="3">The sequence shown here is derived from an EMBL/GenBank/DDBJ whole genome shotgun (WGS) entry which is preliminary data.</text>
</comment>
<feature type="domain" description="SWIM-type" evidence="2">
    <location>
        <begin position="52"/>
        <end position="87"/>
    </location>
</feature>
<reference evidence="3 4" key="1">
    <citation type="journal article" date="2014" name="BMC Genomics">
        <title>Comparison of environmental and isolate Sulfobacillus genomes reveals diverse carbon, sulfur, nitrogen, and hydrogen metabolisms.</title>
        <authorList>
            <person name="Justice N.B."/>
            <person name="Norman A."/>
            <person name="Brown C.T."/>
            <person name="Singh A."/>
            <person name="Thomas B.C."/>
            <person name="Banfield J.F."/>
        </authorList>
    </citation>
    <scope>NUCLEOTIDE SEQUENCE [LARGE SCALE GENOMIC DNA]</scope>
    <source>
        <strain evidence="3">AMDSBA3</strain>
    </source>
</reference>
<dbReference type="EMBL" id="PXYV01000011">
    <property type="protein sequence ID" value="PSR22835.1"/>
    <property type="molecule type" value="Genomic_DNA"/>
</dbReference>
<keyword evidence="1" id="KW-0479">Metal-binding</keyword>
<proteinExistence type="predicted"/>
<dbReference type="GO" id="GO:0008270">
    <property type="term" value="F:zinc ion binding"/>
    <property type="evidence" value="ECO:0007669"/>
    <property type="project" value="UniProtKB-KW"/>
</dbReference>
<dbReference type="AlphaFoldDB" id="A0A2T2WKS5"/>
<dbReference type="InterPro" id="IPR007527">
    <property type="entry name" value="Znf_SWIM"/>
</dbReference>
<evidence type="ECO:0000256" key="1">
    <source>
        <dbReference type="PROSITE-ProRule" id="PRU00325"/>
    </source>
</evidence>
<accession>A0A2T2WKS5</accession>
<keyword evidence="1" id="KW-0862">Zinc</keyword>
<keyword evidence="1" id="KW-0863">Zinc-finger</keyword>
<name>A0A2T2WKS5_9FIRM</name>
<protein>
    <recommendedName>
        <fullName evidence="2">SWIM-type domain-containing protein</fullName>
    </recommendedName>
</protein>
<organism evidence="3 4">
    <name type="scientific">Sulfobacillus acidophilus</name>
    <dbReference type="NCBI Taxonomy" id="53633"/>
    <lineage>
        <taxon>Bacteria</taxon>
        <taxon>Bacillati</taxon>
        <taxon>Bacillota</taxon>
        <taxon>Clostridia</taxon>
        <taxon>Eubacteriales</taxon>
        <taxon>Clostridiales Family XVII. Incertae Sedis</taxon>
        <taxon>Sulfobacillus</taxon>
    </lineage>
</organism>
<evidence type="ECO:0000313" key="3">
    <source>
        <dbReference type="EMBL" id="PSR22835.1"/>
    </source>
</evidence>
<sequence>MDKASVHAWLDTVPRPLRHHAQDYLTEDRLARRLRRGSTLYTAELRGYRDRYWPRATIEGGVWAVTCTCDRRPKLCAHAVALMLDLSRFSADYAEAPWKLVVQADRLIADWPFESPLTWHLIPVTTPFWRKPQAEDFLPTLVSLLQTAANLHLAEDPSLPIWAELHPSWLNHAAIQHLWTDWLRQYQSPRAQDAPLWVRLHWMQPVLKLTSVFLALDTSAAASAIFRQLWSPQPLIVPTPKRQRALLADLTLVHPELAALVWPFFRGTDPFALAQADALYLAGRQHEAIQRLEQDLPDDAAARKQVRLRLIEWLDLNDSVPHRLALAWESGSLTYAEPIHHLLSDAQWTRLTDALRLRHACEPSADDSE</sequence>